<organism evidence="2 3">
    <name type="scientific">Aspergillus pseudoustus</name>
    <dbReference type="NCBI Taxonomy" id="1810923"/>
    <lineage>
        <taxon>Eukaryota</taxon>
        <taxon>Fungi</taxon>
        <taxon>Dikarya</taxon>
        <taxon>Ascomycota</taxon>
        <taxon>Pezizomycotina</taxon>
        <taxon>Eurotiomycetes</taxon>
        <taxon>Eurotiomycetidae</taxon>
        <taxon>Eurotiales</taxon>
        <taxon>Aspergillaceae</taxon>
        <taxon>Aspergillus</taxon>
        <taxon>Aspergillus subgen. Nidulantes</taxon>
    </lineage>
</organism>
<accession>A0ABR4L4Z2</accession>
<dbReference type="Proteomes" id="UP001610446">
    <property type="component" value="Unassembled WGS sequence"/>
</dbReference>
<evidence type="ECO:0000313" key="2">
    <source>
        <dbReference type="EMBL" id="KAL2858568.1"/>
    </source>
</evidence>
<feature type="compositionally biased region" description="Basic and acidic residues" evidence="1">
    <location>
        <begin position="95"/>
        <end position="117"/>
    </location>
</feature>
<evidence type="ECO:0000313" key="3">
    <source>
        <dbReference type="Proteomes" id="UP001610446"/>
    </source>
</evidence>
<name>A0ABR4L4Z2_9EURO</name>
<reference evidence="2 3" key="1">
    <citation type="submission" date="2024-07" db="EMBL/GenBank/DDBJ databases">
        <title>Section-level genome sequencing and comparative genomics of Aspergillus sections Usti and Cavernicolus.</title>
        <authorList>
            <consortium name="Lawrence Berkeley National Laboratory"/>
            <person name="Nybo J.L."/>
            <person name="Vesth T.C."/>
            <person name="Theobald S."/>
            <person name="Frisvad J.C."/>
            <person name="Larsen T.O."/>
            <person name="Kjaerboelling I."/>
            <person name="Rothschild-Mancinelli K."/>
            <person name="Lyhne E.K."/>
            <person name="Kogle M.E."/>
            <person name="Barry K."/>
            <person name="Clum A."/>
            <person name="Na H."/>
            <person name="Ledsgaard L."/>
            <person name="Lin J."/>
            <person name="Lipzen A."/>
            <person name="Kuo A."/>
            <person name="Riley R."/>
            <person name="Mondo S."/>
            <person name="Labutti K."/>
            <person name="Haridas S."/>
            <person name="Pangalinan J."/>
            <person name="Salamov A.A."/>
            <person name="Simmons B.A."/>
            <person name="Magnuson J.K."/>
            <person name="Chen J."/>
            <person name="Drula E."/>
            <person name="Henrissat B."/>
            <person name="Wiebenga A."/>
            <person name="Lubbers R.J."/>
            <person name="Gomes A.C."/>
            <person name="Makela M.R."/>
            <person name="Stajich J."/>
            <person name="Grigoriev I.V."/>
            <person name="Mortensen U.H."/>
            <person name="De Vries R.P."/>
            <person name="Baker S.E."/>
            <person name="Andersen M.R."/>
        </authorList>
    </citation>
    <scope>NUCLEOTIDE SEQUENCE [LARGE SCALE GENOMIC DNA]</scope>
    <source>
        <strain evidence="2 3">CBS 123904</strain>
    </source>
</reference>
<comment type="caution">
    <text evidence="2">The sequence shown here is derived from an EMBL/GenBank/DDBJ whole genome shotgun (WGS) entry which is preliminary data.</text>
</comment>
<keyword evidence="3" id="KW-1185">Reference proteome</keyword>
<dbReference type="EMBL" id="JBFXLU010000001">
    <property type="protein sequence ID" value="KAL2858568.1"/>
    <property type="molecule type" value="Genomic_DNA"/>
</dbReference>
<evidence type="ECO:0000256" key="1">
    <source>
        <dbReference type="SAM" id="MobiDB-lite"/>
    </source>
</evidence>
<gene>
    <name evidence="2" type="ORF">BJY01DRAFT_704</name>
</gene>
<protein>
    <submittedName>
        <fullName evidence="2">Uncharacterized protein</fullName>
    </submittedName>
</protein>
<feature type="region of interest" description="Disordered" evidence="1">
    <location>
        <begin position="79"/>
        <end position="117"/>
    </location>
</feature>
<sequence>MPLYHTTEGLICCSSASKIIVRSSLSYNNRDYKYEKLPSQWVVEGFARRKPRGLSLRHSIIFGSPVTMWFFRPNKYNAQKDAEPSHPADSSSSDDEQREKEEEEYREKSVQLTEEERKLQEGEVDSWLAWQGIDIIMGLVKTQGSPEFVEQATAQMKRIDAFWKSGHLKEAATLNSEVFNKLAA</sequence>
<proteinExistence type="predicted"/>